<sequence>MLLDVRSATFPKANQTKRPSFSSVCAHSSKCHLSTIRTPISAPECRIPMRNGDRSHRFSSKFKTYRRNQTKRQGRLDTSNGAGDSQHESRSGRLAKVKAIPSTVGIGTTPRNRTQSRGTKIKEGIVRRQESPGTNSFVSASNDCFASKWIDRSKLHSK</sequence>
<reference evidence="2 3" key="1">
    <citation type="journal article" date="2014" name="Agronomy (Basel)">
        <title>A Draft Genome Sequence for Ensete ventricosum, the Drought-Tolerant Tree Against Hunger.</title>
        <authorList>
            <person name="Harrison J."/>
            <person name="Moore K.A."/>
            <person name="Paszkiewicz K."/>
            <person name="Jones T."/>
            <person name="Grant M."/>
            <person name="Ambacheew D."/>
            <person name="Muzemil S."/>
            <person name="Studholme D.J."/>
        </authorList>
    </citation>
    <scope>NUCLEOTIDE SEQUENCE [LARGE SCALE GENOMIC DNA]</scope>
</reference>
<dbReference type="AlphaFoldDB" id="A0A426XKM6"/>
<accession>A0A426XKM6</accession>
<gene>
    <name evidence="2" type="ORF">B296_00058773</name>
</gene>
<comment type="caution">
    <text evidence="2">The sequence shown here is derived from an EMBL/GenBank/DDBJ whole genome shotgun (WGS) entry which is preliminary data.</text>
</comment>
<dbReference type="Proteomes" id="UP000287651">
    <property type="component" value="Unassembled WGS sequence"/>
</dbReference>
<feature type="region of interest" description="Disordered" evidence="1">
    <location>
        <begin position="44"/>
        <end position="118"/>
    </location>
</feature>
<evidence type="ECO:0000313" key="2">
    <source>
        <dbReference type="EMBL" id="RRT39991.1"/>
    </source>
</evidence>
<protein>
    <submittedName>
        <fullName evidence="2">Uncharacterized protein</fullName>
    </submittedName>
</protein>
<feature type="compositionally biased region" description="Polar residues" evidence="1">
    <location>
        <begin position="12"/>
        <end position="21"/>
    </location>
</feature>
<evidence type="ECO:0000256" key="1">
    <source>
        <dbReference type="SAM" id="MobiDB-lite"/>
    </source>
</evidence>
<name>A0A426XKM6_ENSVE</name>
<organism evidence="2 3">
    <name type="scientific">Ensete ventricosum</name>
    <name type="common">Abyssinian banana</name>
    <name type="synonym">Musa ensete</name>
    <dbReference type="NCBI Taxonomy" id="4639"/>
    <lineage>
        <taxon>Eukaryota</taxon>
        <taxon>Viridiplantae</taxon>
        <taxon>Streptophyta</taxon>
        <taxon>Embryophyta</taxon>
        <taxon>Tracheophyta</taxon>
        <taxon>Spermatophyta</taxon>
        <taxon>Magnoliopsida</taxon>
        <taxon>Liliopsida</taxon>
        <taxon>Zingiberales</taxon>
        <taxon>Musaceae</taxon>
        <taxon>Ensete</taxon>
    </lineage>
</organism>
<dbReference type="EMBL" id="AMZH03019719">
    <property type="protein sequence ID" value="RRT39991.1"/>
    <property type="molecule type" value="Genomic_DNA"/>
</dbReference>
<feature type="compositionally biased region" description="Basic residues" evidence="1">
    <location>
        <begin position="57"/>
        <end position="73"/>
    </location>
</feature>
<proteinExistence type="predicted"/>
<feature type="compositionally biased region" description="Polar residues" evidence="1">
    <location>
        <begin position="105"/>
        <end position="118"/>
    </location>
</feature>
<evidence type="ECO:0000313" key="3">
    <source>
        <dbReference type="Proteomes" id="UP000287651"/>
    </source>
</evidence>
<feature type="region of interest" description="Disordered" evidence="1">
    <location>
        <begin position="1"/>
        <end position="21"/>
    </location>
</feature>